<reference evidence="3 4" key="1">
    <citation type="submission" date="2020-04" db="EMBL/GenBank/DDBJ databases">
        <authorList>
            <person name="Yoon J."/>
        </authorList>
    </citation>
    <scope>NUCLEOTIDE SEQUENCE [LARGE SCALE GENOMIC DNA]</scope>
    <source>
        <strain evidence="3 4">KMU-115</strain>
    </source>
</reference>
<evidence type="ECO:0000313" key="4">
    <source>
        <dbReference type="Proteomes" id="UP000526408"/>
    </source>
</evidence>
<dbReference type="Proteomes" id="UP000526408">
    <property type="component" value="Unassembled WGS sequence"/>
</dbReference>
<comment type="caution">
    <text evidence="3">The sequence shown here is derived from an EMBL/GenBank/DDBJ whole genome shotgun (WGS) entry which is preliminary data.</text>
</comment>
<organism evidence="3 4">
    <name type="scientific">Roseicyclus persicicus</name>
    <dbReference type="NCBI Taxonomy" id="2650661"/>
    <lineage>
        <taxon>Bacteria</taxon>
        <taxon>Pseudomonadati</taxon>
        <taxon>Pseudomonadota</taxon>
        <taxon>Alphaproteobacteria</taxon>
        <taxon>Rhodobacterales</taxon>
        <taxon>Roseobacteraceae</taxon>
        <taxon>Roseicyclus</taxon>
    </lineage>
</organism>
<keyword evidence="4" id="KW-1185">Reference proteome</keyword>
<dbReference type="AlphaFoldDB" id="A0A7X6GZB7"/>
<evidence type="ECO:0000313" key="3">
    <source>
        <dbReference type="EMBL" id="NKX44318.1"/>
    </source>
</evidence>
<dbReference type="NCBIfam" id="TIGR00654">
    <property type="entry name" value="PhzF_family"/>
    <property type="match status" value="1"/>
</dbReference>
<feature type="active site" evidence="2">
    <location>
        <position position="45"/>
    </location>
</feature>
<dbReference type="EMBL" id="JAAZQQ010000002">
    <property type="protein sequence ID" value="NKX44318.1"/>
    <property type="molecule type" value="Genomic_DNA"/>
</dbReference>
<gene>
    <name evidence="3" type="ORF">HCU73_06910</name>
</gene>
<dbReference type="PIRSF" id="PIRSF016184">
    <property type="entry name" value="PhzC_PhzF"/>
    <property type="match status" value="1"/>
</dbReference>
<protein>
    <submittedName>
        <fullName evidence="3">PhzF family phenazine biosynthesis protein</fullName>
    </submittedName>
</protein>
<evidence type="ECO:0000256" key="1">
    <source>
        <dbReference type="ARBA" id="ARBA00008270"/>
    </source>
</evidence>
<dbReference type="Pfam" id="PF02567">
    <property type="entry name" value="PhzC-PhzF"/>
    <property type="match status" value="1"/>
</dbReference>
<dbReference type="RefSeq" id="WP_168622698.1">
    <property type="nucleotide sequence ID" value="NZ_JAAZQQ010000002.1"/>
</dbReference>
<dbReference type="SUPFAM" id="SSF54506">
    <property type="entry name" value="Diaminopimelate epimerase-like"/>
    <property type="match status" value="1"/>
</dbReference>
<accession>A0A7X6GZB7</accession>
<dbReference type="Gene3D" id="3.10.310.10">
    <property type="entry name" value="Diaminopimelate Epimerase, Chain A, domain 1"/>
    <property type="match status" value="2"/>
</dbReference>
<comment type="similarity">
    <text evidence="1">Belongs to the PhzF family.</text>
</comment>
<dbReference type="GO" id="GO:0005737">
    <property type="term" value="C:cytoplasm"/>
    <property type="evidence" value="ECO:0007669"/>
    <property type="project" value="TreeGrafter"/>
</dbReference>
<evidence type="ECO:0000256" key="2">
    <source>
        <dbReference type="PIRSR" id="PIRSR016184-1"/>
    </source>
</evidence>
<proteinExistence type="inferred from homology"/>
<dbReference type="GO" id="GO:0016853">
    <property type="term" value="F:isomerase activity"/>
    <property type="evidence" value="ECO:0007669"/>
    <property type="project" value="TreeGrafter"/>
</dbReference>
<name>A0A7X6GZB7_9RHOB</name>
<sequence>MLRFHIYDVFTTTPFTGNPLAIVEGAGGLTTAQMQTLARQFNLSETIFVQPPDDPAHTAKVRIFFPTAEIPFAGHPTIGCALHLAGDTASEITLEEVAGLVPVTITRDGGATLAEFTAPRLPVRHAPVPPHALIAAALDLTPARIGPHDPGVWQGGPAFLYVPVTDLDTLAAARPIEPVWSELMAAARVDSAYLYTATPEGIRSRMFSPTAGIPEDPATGSATAILAGQLLANGALPGGTTTLRLRQGVEMGRPSDLRLTVDVDAGAIAAIRVAGSAVKIAEGTIRIP</sequence>
<dbReference type="PANTHER" id="PTHR13774:SF32">
    <property type="entry name" value="ANTISENSE-ENHANCING SEQUENCE 1"/>
    <property type="match status" value="1"/>
</dbReference>
<dbReference type="InterPro" id="IPR003719">
    <property type="entry name" value="Phenazine_PhzF-like"/>
</dbReference>
<dbReference type="PANTHER" id="PTHR13774">
    <property type="entry name" value="PHENAZINE BIOSYNTHESIS PROTEIN"/>
    <property type="match status" value="1"/>
</dbReference>